<accession>A0A9P4PFN9</accession>
<evidence type="ECO:0000313" key="3">
    <source>
        <dbReference type="EMBL" id="KAF2444190.1"/>
    </source>
</evidence>
<protein>
    <recommendedName>
        <fullName evidence="2">Nephrocystin 3-like N-terminal domain-containing protein</fullName>
    </recommendedName>
</protein>
<dbReference type="Pfam" id="PF24883">
    <property type="entry name" value="NPHP3_N"/>
    <property type="match status" value="1"/>
</dbReference>
<gene>
    <name evidence="3" type="ORF">P171DRAFT_27522</name>
</gene>
<organism evidence="3 4">
    <name type="scientific">Karstenula rhodostoma CBS 690.94</name>
    <dbReference type="NCBI Taxonomy" id="1392251"/>
    <lineage>
        <taxon>Eukaryota</taxon>
        <taxon>Fungi</taxon>
        <taxon>Dikarya</taxon>
        <taxon>Ascomycota</taxon>
        <taxon>Pezizomycotina</taxon>
        <taxon>Dothideomycetes</taxon>
        <taxon>Pleosporomycetidae</taxon>
        <taxon>Pleosporales</taxon>
        <taxon>Massarineae</taxon>
        <taxon>Didymosphaeriaceae</taxon>
        <taxon>Karstenula</taxon>
    </lineage>
</organism>
<name>A0A9P4PFN9_9PLEO</name>
<evidence type="ECO:0000256" key="1">
    <source>
        <dbReference type="ARBA" id="ARBA00022737"/>
    </source>
</evidence>
<feature type="domain" description="Nephrocystin 3-like N-terminal" evidence="2">
    <location>
        <begin position="1"/>
        <end position="120"/>
    </location>
</feature>
<dbReference type="Proteomes" id="UP000799764">
    <property type="component" value="Unassembled WGS sequence"/>
</dbReference>
<evidence type="ECO:0000259" key="2">
    <source>
        <dbReference type="Pfam" id="PF24883"/>
    </source>
</evidence>
<dbReference type="PANTHER" id="PTHR10039:SF16">
    <property type="entry name" value="GPI INOSITOL-DEACYLASE"/>
    <property type="match status" value="1"/>
</dbReference>
<keyword evidence="4" id="KW-1185">Reference proteome</keyword>
<dbReference type="AlphaFoldDB" id="A0A9P4PFN9"/>
<dbReference type="PANTHER" id="PTHR10039">
    <property type="entry name" value="AMELOGENIN"/>
    <property type="match status" value="1"/>
</dbReference>
<dbReference type="EMBL" id="MU001501">
    <property type="protein sequence ID" value="KAF2444190.1"/>
    <property type="molecule type" value="Genomic_DNA"/>
</dbReference>
<proteinExistence type="predicted"/>
<sequence length="214" mass="24962">MCASIVDTLNQMSSKDDPIVVVKFFFDFRARDHQDACAFLSSMLVQIQKAKCEVLLKLSSLHGYHSKLSQPPSEVELLNALRIVLLEQNRVYTIIDGLDECRVHGRVIETLEEICKWQMPHHQSKLSANFYITNSCLLYLQYFDRMQQSNPTSYTHLPLYPYCISHWFHHYKFSNRPAELTVHSRGHRIYLRHRFLALSEPDVDQTGSSMEQTP</sequence>
<dbReference type="OrthoDB" id="195446at2759"/>
<evidence type="ECO:0000313" key="4">
    <source>
        <dbReference type="Proteomes" id="UP000799764"/>
    </source>
</evidence>
<comment type="caution">
    <text evidence="3">The sequence shown here is derived from an EMBL/GenBank/DDBJ whole genome shotgun (WGS) entry which is preliminary data.</text>
</comment>
<keyword evidence="1" id="KW-0677">Repeat</keyword>
<dbReference type="InterPro" id="IPR056884">
    <property type="entry name" value="NPHP3-like_N"/>
</dbReference>
<reference evidence="3" key="1">
    <citation type="journal article" date="2020" name="Stud. Mycol.">
        <title>101 Dothideomycetes genomes: a test case for predicting lifestyles and emergence of pathogens.</title>
        <authorList>
            <person name="Haridas S."/>
            <person name="Albert R."/>
            <person name="Binder M."/>
            <person name="Bloem J."/>
            <person name="Labutti K."/>
            <person name="Salamov A."/>
            <person name="Andreopoulos B."/>
            <person name="Baker S."/>
            <person name="Barry K."/>
            <person name="Bills G."/>
            <person name="Bluhm B."/>
            <person name="Cannon C."/>
            <person name="Castanera R."/>
            <person name="Culley D."/>
            <person name="Daum C."/>
            <person name="Ezra D."/>
            <person name="Gonzalez J."/>
            <person name="Henrissat B."/>
            <person name="Kuo A."/>
            <person name="Liang C."/>
            <person name="Lipzen A."/>
            <person name="Lutzoni F."/>
            <person name="Magnuson J."/>
            <person name="Mondo S."/>
            <person name="Nolan M."/>
            <person name="Ohm R."/>
            <person name="Pangilinan J."/>
            <person name="Park H.-J."/>
            <person name="Ramirez L."/>
            <person name="Alfaro M."/>
            <person name="Sun H."/>
            <person name="Tritt A."/>
            <person name="Yoshinaga Y."/>
            <person name="Zwiers L.-H."/>
            <person name="Turgeon B."/>
            <person name="Goodwin S."/>
            <person name="Spatafora J."/>
            <person name="Crous P."/>
            <person name="Grigoriev I."/>
        </authorList>
    </citation>
    <scope>NUCLEOTIDE SEQUENCE</scope>
    <source>
        <strain evidence="3">CBS 690.94</strain>
    </source>
</reference>